<name>W8UWC5_KLEPN</name>
<accession>W8UWC5</accession>
<protein>
    <submittedName>
        <fullName evidence="1">Uncharacterized protein</fullName>
    </submittedName>
</protein>
<dbReference type="Proteomes" id="UP000019586">
    <property type="component" value="Chromosome"/>
</dbReference>
<dbReference type="HOGENOM" id="CLU_3396988_0_0_6"/>
<dbReference type="KEGG" id="kps:KPNJ2_01432"/>
<sequence length="31" mass="3336">MGKKNRLIGLPDPGVIKASTLHTLNSLNYIA</sequence>
<organism evidence="1 2">
    <name type="scientific">Klebsiella pneumoniae 30684/NJST258_2</name>
    <dbReference type="NCBI Taxonomy" id="1420013"/>
    <lineage>
        <taxon>Bacteria</taxon>
        <taxon>Pseudomonadati</taxon>
        <taxon>Pseudomonadota</taxon>
        <taxon>Gammaproteobacteria</taxon>
        <taxon>Enterobacterales</taxon>
        <taxon>Enterobacteriaceae</taxon>
        <taxon>Klebsiella/Raoultella group</taxon>
        <taxon>Klebsiella</taxon>
        <taxon>Klebsiella pneumoniae complex</taxon>
    </lineage>
</organism>
<proteinExistence type="predicted"/>
<evidence type="ECO:0000313" key="1">
    <source>
        <dbReference type="EMBL" id="AHM78212.1"/>
    </source>
</evidence>
<reference evidence="1 2" key="1">
    <citation type="journal article" date="2014" name="Proc. Natl. Acad. Sci. U.S.A.">
        <title>Molecular dissection of the evolution of carbapenem-resistant multilocus sequence type 258 Klebsiella pneumoniae.</title>
        <authorList>
            <person name="Deleo F.R."/>
            <person name="Chen L."/>
            <person name="Porcella S.F."/>
            <person name="Martens C.A."/>
            <person name="Kobayashi S.D."/>
            <person name="Porter A.R."/>
            <person name="Chavda K.D."/>
            <person name="Jacobs M.R."/>
            <person name="Mathema B."/>
            <person name="Olsen R.J."/>
            <person name="Bonomo R.A."/>
            <person name="Musser J.M."/>
            <person name="Kreiswirth B.N."/>
        </authorList>
    </citation>
    <scope>NUCLEOTIDE SEQUENCE [LARGE SCALE GENOMIC DNA]</scope>
    <source>
        <strain evidence="1">30684/NJST258_2</strain>
    </source>
</reference>
<dbReference type="AlphaFoldDB" id="W8UWC5"/>
<evidence type="ECO:0000313" key="2">
    <source>
        <dbReference type="Proteomes" id="UP000019586"/>
    </source>
</evidence>
<dbReference type="EMBL" id="CP006918">
    <property type="protein sequence ID" value="AHM78212.1"/>
    <property type="molecule type" value="Genomic_DNA"/>
</dbReference>
<gene>
    <name evidence="1" type="ORF">KPNJ2_01432</name>
</gene>